<keyword evidence="6 8" id="KW-0520">NAD</keyword>
<accession>A0A955L2Q2</accession>
<dbReference type="EC" id="5.1.3.2" evidence="4 8"/>
<evidence type="ECO:0000256" key="3">
    <source>
        <dbReference type="ARBA" id="ARBA00007637"/>
    </source>
</evidence>
<comment type="subunit">
    <text evidence="8">Homodimer.</text>
</comment>
<dbReference type="InterPro" id="IPR005886">
    <property type="entry name" value="UDP_G4E"/>
</dbReference>
<dbReference type="PANTHER" id="PTHR43725:SF47">
    <property type="entry name" value="UDP-GLUCOSE 4-EPIMERASE"/>
    <property type="match status" value="1"/>
</dbReference>
<comment type="similarity">
    <text evidence="3 8">Belongs to the NAD(P)-dependent epimerase/dehydratase family.</text>
</comment>
<protein>
    <recommendedName>
        <fullName evidence="5 8">UDP-glucose 4-epimerase</fullName>
        <ecNumber evidence="4 8">5.1.3.2</ecNumber>
    </recommendedName>
</protein>
<dbReference type="CDD" id="cd05247">
    <property type="entry name" value="UDP_G4E_1_SDR_e"/>
    <property type="match status" value="1"/>
</dbReference>
<dbReference type="AlphaFoldDB" id="A0A955L2Q2"/>
<evidence type="ECO:0000256" key="8">
    <source>
        <dbReference type="RuleBase" id="RU366046"/>
    </source>
</evidence>
<evidence type="ECO:0000256" key="5">
    <source>
        <dbReference type="ARBA" id="ARBA00018569"/>
    </source>
</evidence>
<evidence type="ECO:0000256" key="1">
    <source>
        <dbReference type="ARBA" id="ARBA00000083"/>
    </source>
</evidence>
<dbReference type="PRINTS" id="PR01713">
    <property type="entry name" value="NUCEPIMERASE"/>
</dbReference>
<dbReference type="Proteomes" id="UP000782843">
    <property type="component" value="Unassembled WGS sequence"/>
</dbReference>
<comment type="catalytic activity">
    <reaction evidence="1 8">
        <text>UDP-alpha-D-glucose = UDP-alpha-D-galactose</text>
        <dbReference type="Rhea" id="RHEA:22168"/>
        <dbReference type="ChEBI" id="CHEBI:58885"/>
        <dbReference type="ChEBI" id="CHEBI:66914"/>
        <dbReference type="EC" id="5.1.3.2"/>
    </reaction>
</comment>
<dbReference type="InterPro" id="IPR036291">
    <property type="entry name" value="NAD(P)-bd_dom_sf"/>
</dbReference>
<comment type="caution">
    <text evidence="10">The sequence shown here is derived from an EMBL/GenBank/DDBJ whole genome shotgun (WGS) entry which is preliminary data.</text>
</comment>
<evidence type="ECO:0000313" key="11">
    <source>
        <dbReference type="Proteomes" id="UP000782843"/>
    </source>
</evidence>
<dbReference type="SUPFAM" id="SSF51735">
    <property type="entry name" value="NAD(P)-binding Rossmann-fold domains"/>
    <property type="match status" value="1"/>
</dbReference>
<dbReference type="GO" id="GO:0006012">
    <property type="term" value="P:galactose metabolic process"/>
    <property type="evidence" value="ECO:0007669"/>
    <property type="project" value="InterPro"/>
</dbReference>
<dbReference type="Pfam" id="PF16363">
    <property type="entry name" value="GDP_Man_Dehyd"/>
    <property type="match status" value="1"/>
</dbReference>
<comment type="pathway">
    <text evidence="8">Carbohydrate metabolism; galactose metabolism.</text>
</comment>
<reference evidence="10" key="2">
    <citation type="journal article" date="2021" name="Microbiome">
        <title>Successional dynamics and alternative stable states in a saline activated sludge microbial community over 9 years.</title>
        <authorList>
            <person name="Wang Y."/>
            <person name="Ye J."/>
            <person name="Ju F."/>
            <person name="Liu L."/>
            <person name="Boyd J.A."/>
            <person name="Deng Y."/>
            <person name="Parks D.H."/>
            <person name="Jiang X."/>
            <person name="Yin X."/>
            <person name="Woodcroft B.J."/>
            <person name="Tyson G.W."/>
            <person name="Hugenholtz P."/>
            <person name="Polz M.F."/>
            <person name="Zhang T."/>
        </authorList>
    </citation>
    <scope>NUCLEOTIDE SEQUENCE</scope>
    <source>
        <strain evidence="10">HKST-UBA10</strain>
    </source>
</reference>
<evidence type="ECO:0000256" key="7">
    <source>
        <dbReference type="ARBA" id="ARBA00023235"/>
    </source>
</evidence>
<dbReference type="PANTHER" id="PTHR43725">
    <property type="entry name" value="UDP-GLUCOSE 4-EPIMERASE"/>
    <property type="match status" value="1"/>
</dbReference>
<keyword evidence="8" id="KW-0119">Carbohydrate metabolism</keyword>
<reference evidence="10" key="1">
    <citation type="submission" date="2020-04" db="EMBL/GenBank/DDBJ databases">
        <authorList>
            <person name="Zhang T."/>
        </authorList>
    </citation>
    <scope>NUCLEOTIDE SEQUENCE</scope>
    <source>
        <strain evidence="10">HKST-UBA10</strain>
    </source>
</reference>
<dbReference type="InterPro" id="IPR016040">
    <property type="entry name" value="NAD(P)-bd_dom"/>
</dbReference>
<dbReference type="NCBIfam" id="TIGR01179">
    <property type="entry name" value="galE"/>
    <property type="match status" value="1"/>
</dbReference>
<dbReference type="GO" id="GO:0003978">
    <property type="term" value="F:UDP-glucose 4-epimerase activity"/>
    <property type="evidence" value="ECO:0007669"/>
    <property type="project" value="UniProtKB-UniRule"/>
</dbReference>
<sequence length="334" mass="37246">MKKILVTGGCGYIGSHTIVELINAGYECFSIDNNSNSYPWIMDRIEQITEKKIKNYNIDLTDYEALQKVLEEEGQIDGIIHFAALKAVGESVEKPVLYYKNNLGSLLNILTAMQEFDLNNLIFSSSCSIYGNPKVIPVTEETPIHKAESPYGATKIMGEEIISDFSKATSKSVVALRYFNPAGAHESALIGELPIGKPNTLVTVTTRVAAGKIEKLTVFGSDYDTRDGTCIRDYVHVSDIANAHVLALEYLFSKEKNYDYFNLGTGKGSTVLEVINAFEKIAGVKLNYEFGPRRPGDVEKTYADNNKAQTVLQWEPKRDLDEIMRSAWEWEKGL</sequence>
<evidence type="ECO:0000256" key="2">
    <source>
        <dbReference type="ARBA" id="ARBA00001911"/>
    </source>
</evidence>
<feature type="domain" description="NAD(P)-binding" evidence="9">
    <location>
        <begin position="5"/>
        <end position="325"/>
    </location>
</feature>
<name>A0A955L2Q2_9BACT</name>
<dbReference type="GO" id="GO:0005829">
    <property type="term" value="C:cytosol"/>
    <property type="evidence" value="ECO:0007669"/>
    <property type="project" value="TreeGrafter"/>
</dbReference>
<evidence type="ECO:0000313" key="10">
    <source>
        <dbReference type="EMBL" id="MCA9381818.1"/>
    </source>
</evidence>
<organism evidence="10 11">
    <name type="scientific">Candidatus Dojkabacteria bacterium</name>
    <dbReference type="NCBI Taxonomy" id="2099670"/>
    <lineage>
        <taxon>Bacteria</taxon>
        <taxon>Candidatus Dojkabacteria</taxon>
    </lineage>
</organism>
<dbReference type="EMBL" id="JAGQLG010000007">
    <property type="protein sequence ID" value="MCA9381818.1"/>
    <property type="molecule type" value="Genomic_DNA"/>
</dbReference>
<gene>
    <name evidence="10" type="primary">galE</name>
    <name evidence="10" type="ORF">KC660_00225</name>
</gene>
<keyword evidence="7 8" id="KW-0413">Isomerase</keyword>
<comment type="cofactor">
    <cofactor evidence="2 8">
        <name>NAD(+)</name>
        <dbReference type="ChEBI" id="CHEBI:57540"/>
    </cofactor>
</comment>
<evidence type="ECO:0000256" key="6">
    <source>
        <dbReference type="ARBA" id="ARBA00023027"/>
    </source>
</evidence>
<proteinExistence type="inferred from homology"/>
<evidence type="ECO:0000256" key="4">
    <source>
        <dbReference type="ARBA" id="ARBA00013189"/>
    </source>
</evidence>
<dbReference type="Gene3D" id="3.40.50.720">
    <property type="entry name" value="NAD(P)-binding Rossmann-like Domain"/>
    <property type="match status" value="1"/>
</dbReference>
<dbReference type="Gene3D" id="3.90.25.10">
    <property type="entry name" value="UDP-galactose 4-epimerase, domain 1"/>
    <property type="match status" value="1"/>
</dbReference>
<evidence type="ECO:0000259" key="9">
    <source>
        <dbReference type="Pfam" id="PF16363"/>
    </source>
</evidence>